<comment type="caution">
    <text evidence="4">The sequence shown here is derived from an EMBL/GenBank/DDBJ whole genome shotgun (WGS) entry which is preliminary data.</text>
</comment>
<dbReference type="InterPro" id="IPR036565">
    <property type="entry name" value="Mur-like_cat_sf"/>
</dbReference>
<dbReference type="Gene3D" id="3.40.1190.10">
    <property type="entry name" value="Mur-like, catalytic domain"/>
    <property type="match status" value="1"/>
</dbReference>
<keyword evidence="1" id="KW-0436">Ligase</keyword>
<protein>
    <submittedName>
        <fullName evidence="4">Coenzyme F430 synthase</fullName>
    </submittedName>
</protein>
<dbReference type="PANTHER" id="PTHR43692">
    <property type="entry name" value="UDP-N-ACETYLMURAMOYLALANINE--D-GLUTAMATE LIGASE"/>
    <property type="match status" value="1"/>
</dbReference>
<sequence length="360" mass="40332">MCNKEKNVVVLDLTHGGIIITKKLASIGYNVIAIDVYKTVKQDILDELNCNDKIYATKKAPILKDIDFIAAPVHLDPFNEILKFAEKESLRILSHHQVVAKILESYPWLDRSKIIEVTGTKAKTSTVSLLAEMVSANKGILLLSSRGLEYWYQGVPELLKKGLSITPGSILESLDKCQEKNLKPDLYIFECSIGVTGYNYLSILTTLDADYSIANGFKKASDAKLQIIENDSRKDKSILLLNSSDRKAIQHSKYTNNKNQELVIFSSKQYCDADYNIYNSNMTLFVKYNDHKISFPLKNNTYLSSYQIAISSSITASLILGVPNNSIANVIYKFSGIEGRMKIHKINNRIIIDNSNSGLT</sequence>
<dbReference type="AlphaFoldDB" id="A0A3R7XHW2"/>
<organism evidence="4 5">
    <name type="scientific">Methanosalsum natronophilum</name>
    <dbReference type="NCBI Taxonomy" id="768733"/>
    <lineage>
        <taxon>Archaea</taxon>
        <taxon>Methanobacteriati</taxon>
        <taxon>Methanobacteriota</taxon>
        <taxon>Stenosarchaea group</taxon>
        <taxon>Methanomicrobia</taxon>
        <taxon>Methanosarcinales</taxon>
        <taxon>Methanosarcinaceae</taxon>
        <taxon>Methanosalsum</taxon>
    </lineage>
</organism>
<dbReference type="Proteomes" id="UP000284763">
    <property type="component" value="Unassembled WGS sequence"/>
</dbReference>
<dbReference type="NCBIfam" id="NF033197">
    <property type="entry name" value="F430_CfbE"/>
    <property type="match status" value="1"/>
</dbReference>
<feature type="non-terminal residue" evidence="4">
    <location>
        <position position="360"/>
    </location>
</feature>
<dbReference type="GO" id="GO:0008360">
    <property type="term" value="P:regulation of cell shape"/>
    <property type="evidence" value="ECO:0007669"/>
    <property type="project" value="InterPro"/>
</dbReference>
<dbReference type="GO" id="GO:0008764">
    <property type="term" value="F:UDP-N-acetylmuramoylalanine-D-glutamate ligase activity"/>
    <property type="evidence" value="ECO:0007669"/>
    <property type="project" value="InterPro"/>
</dbReference>
<evidence type="ECO:0000313" key="5">
    <source>
        <dbReference type="Proteomes" id="UP000284763"/>
    </source>
</evidence>
<evidence type="ECO:0000256" key="2">
    <source>
        <dbReference type="ARBA" id="ARBA00022741"/>
    </source>
</evidence>
<reference evidence="4 5" key="1">
    <citation type="submission" date="2018-08" db="EMBL/GenBank/DDBJ databases">
        <title>The metabolism and importance of syntrophic acetate oxidation coupled to methane or sulfide production in haloalkaline environments.</title>
        <authorList>
            <person name="Timmers P.H.A."/>
            <person name="Vavourakis C.D."/>
            <person name="Sorokin D.Y."/>
            <person name="Sinninghe Damste J.S."/>
            <person name="Muyzer G."/>
            <person name="Stams A.J.M."/>
            <person name="Plugge C.M."/>
        </authorList>
    </citation>
    <scope>NUCLEOTIDE SEQUENCE [LARGE SCALE GENOMIC DNA]</scope>
    <source>
        <strain evidence="4">MSAO_Arc3</strain>
    </source>
</reference>
<dbReference type="SUPFAM" id="SSF53623">
    <property type="entry name" value="MurD-like peptide ligases, catalytic domain"/>
    <property type="match status" value="1"/>
</dbReference>
<keyword evidence="2" id="KW-0547">Nucleotide-binding</keyword>
<evidence type="ECO:0000313" key="4">
    <source>
        <dbReference type="EMBL" id="RQD85094.1"/>
    </source>
</evidence>
<dbReference type="EMBL" id="QZAB01000343">
    <property type="protein sequence ID" value="RQD85094.1"/>
    <property type="molecule type" value="Genomic_DNA"/>
</dbReference>
<dbReference type="InterPro" id="IPR005762">
    <property type="entry name" value="MurD"/>
</dbReference>
<dbReference type="GO" id="GO:0051301">
    <property type="term" value="P:cell division"/>
    <property type="evidence" value="ECO:0007669"/>
    <property type="project" value="InterPro"/>
</dbReference>
<proteinExistence type="predicted"/>
<keyword evidence="3" id="KW-0067">ATP-binding</keyword>
<evidence type="ECO:0000256" key="3">
    <source>
        <dbReference type="ARBA" id="ARBA00022840"/>
    </source>
</evidence>
<accession>A0A3R7XHW2</accession>
<dbReference type="GO" id="GO:0005524">
    <property type="term" value="F:ATP binding"/>
    <property type="evidence" value="ECO:0007669"/>
    <property type="project" value="UniProtKB-KW"/>
</dbReference>
<dbReference type="PANTHER" id="PTHR43692:SF1">
    <property type="entry name" value="UDP-N-ACETYLMURAMOYLALANINE--D-GLUTAMATE LIGASE"/>
    <property type="match status" value="1"/>
</dbReference>
<dbReference type="GO" id="GO:0005737">
    <property type="term" value="C:cytoplasm"/>
    <property type="evidence" value="ECO:0007669"/>
    <property type="project" value="InterPro"/>
</dbReference>
<evidence type="ECO:0000256" key="1">
    <source>
        <dbReference type="ARBA" id="ARBA00022598"/>
    </source>
</evidence>
<name>A0A3R7XHW2_9EURY</name>
<gene>
    <name evidence="4" type="primary">cfbE</name>
    <name evidence="4" type="ORF">D5R95_05470</name>
</gene>